<protein>
    <submittedName>
        <fullName evidence="2">Uncharacterized protein</fullName>
    </submittedName>
</protein>
<accession>A0A0S4JF91</accession>
<feature type="region of interest" description="Disordered" evidence="1">
    <location>
        <begin position="1"/>
        <end position="20"/>
    </location>
</feature>
<organism evidence="2 3">
    <name type="scientific">Bodo saltans</name>
    <name type="common">Flagellated protozoan</name>
    <dbReference type="NCBI Taxonomy" id="75058"/>
    <lineage>
        <taxon>Eukaryota</taxon>
        <taxon>Discoba</taxon>
        <taxon>Euglenozoa</taxon>
        <taxon>Kinetoplastea</taxon>
        <taxon>Metakinetoplastina</taxon>
        <taxon>Eubodonida</taxon>
        <taxon>Bodonidae</taxon>
        <taxon>Bodo</taxon>
    </lineage>
</organism>
<dbReference type="VEuPathDB" id="TriTrypDB:BSAL_11290"/>
<keyword evidence="3" id="KW-1185">Reference proteome</keyword>
<dbReference type="EMBL" id="CYKH01001563">
    <property type="protein sequence ID" value="CUG87653.1"/>
    <property type="molecule type" value="Genomic_DNA"/>
</dbReference>
<proteinExistence type="predicted"/>
<evidence type="ECO:0000313" key="3">
    <source>
        <dbReference type="Proteomes" id="UP000051952"/>
    </source>
</evidence>
<name>A0A0S4JF91_BODSA</name>
<reference evidence="3" key="1">
    <citation type="submission" date="2015-09" db="EMBL/GenBank/DDBJ databases">
        <authorList>
            <consortium name="Pathogen Informatics"/>
        </authorList>
    </citation>
    <scope>NUCLEOTIDE SEQUENCE [LARGE SCALE GENOMIC DNA]</scope>
    <source>
        <strain evidence="3">Lake Konstanz</strain>
    </source>
</reference>
<dbReference type="Proteomes" id="UP000051952">
    <property type="component" value="Unassembled WGS sequence"/>
</dbReference>
<sequence>MQLPLSLQHPPPPQQQCHSLSSPPMLQQLVTSDISSSNEKIVLGKQQLLWRHLPQQQQSQQQQQGLRRLLLQQHHHHSLRQTGVWRERMQTKKTKTTVICGLSVGRRMRVDSDAEIASHSHAGKKNQGAKGSQQLCWDTTLFKRVFHYFFSKKYFSFSLRSTNTFFAIAYVDTQRSLPNSNLT</sequence>
<evidence type="ECO:0000256" key="1">
    <source>
        <dbReference type="SAM" id="MobiDB-lite"/>
    </source>
</evidence>
<evidence type="ECO:0000313" key="2">
    <source>
        <dbReference type="EMBL" id="CUG87653.1"/>
    </source>
</evidence>
<gene>
    <name evidence="2" type="ORF">BSAL_11290</name>
</gene>
<dbReference type="AlphaFoldDB" id="A0A0S4JF91"/>